<keyword evidence="1" id="KW-0433">Leucine-rich repeat</keyword>
<dbReference type="GO" id="GO:0006952">
    <property type="term" value="P:defense response"/>
    <property type="evidence" value="ECO:0007669"/>
    <property type="project" value="InterPro"/>
</dbReference>
<feature type="domain" description="TIR" evidence="5">
    <location>
        <begin position="19"/>
        <end position="185"/>
    </location>
</feature>
<dbReference type="SUPFAM" id="SSF52540">
    <property type="entry name" value="P-loop containing nucleoside triphosphate hydrolases"/>
    <property type="match status" value="1"/>
</dbReference>
<dbReference type="Gene3D" id="1.10.8.430">
    <property type="entry name" value="Helical domain of apoptotic protease-activating factors"/>
    <property type="match status" value="1"/>
</dbReference>
<dbReference type="Pfam" id="PF01582">
    <property type="entry name" value="TIR"/>
    <property type="match status" value="1"/>
</dbReference>
<evidence type="ECO:0000313" key="7">
    <source>
        <dbReference type="Proteomes" id="UP000242715"/>
    </source>
</evidence>
<dbReference type="SMART" id="SM00255">
    <property type="entry name" value="TIR"/>
    <property type="match status" value="1"/>
</dbReference>
<dbReference type="GO" id="GO:0043531">
    <property type="term" value="F:ADP binding"/>
    <property type="evidence" value="ECO:0007669"/>
    <property type="project" value="InterPro"/>
</dbReference>
<proteinExistence type="predicted"/>
<dbReference type="PROSITE" id="PS50104">
    <property type="entry name" value="TIR"/>
    <property type="match status" value="1"/>
</dbReference>
<dbReference type="PRINTS" id="PR00364">
    <property type="entry name" value="DISEASERSIST"/>
</dbReference>
<dbReference type="Pfam" id="PF00931">
    <property type="entry name" value="NB-ARC"/>
    <property type="match status" value="1"/>
</dbReference>
<dbReference type="InterPro" id="IPR032675">
    <property type="entry name" value="LRR_dom_sf"/>
</dbReference>
<keyword evidence="4" id="KW-0520">NAD</keyword>
<evidence type="ECO:0000256" key="2">
    <source>
        <dbReference type="ARBA" id="ARBA00022737"/>
    </source>
</evidence>
<dbReference type="Pfam" id="PF23286">
    <property type="entry name" value="LRR_13"/>
    <property type="match status" value="1"/>
</dbReference>
<dbReference type="SUPFAM" id="SSF52200">
    <property type="entry name" value="Toll/Interleukin receptor TIR domain"/>
    <property type="match status" value="1"/>
</dbReference>
<evidence type="ECO:0000256" key="3">
    <source>
        <dbReference type="ARBA" id="ARBA00022821"/>
    </source>
</evidence>
<dbReference type="InterPro" id="IPR058192">
    <property type="entry name" value="WHD_ROQ1-like"/>
</dbReference>
<dbReference type="FunFam" id="3.40.50.10140:FF:000007">
    <property type="entry name" value="Disease resistance protein (TIR-NBS-LRR class)"/>
    <property type="match status" value="1"/>
</dbReference>
<evidence type="ECO:0000256" key="1">
    <source>
        <dbReference type="ARBA" id="ARBA00022614"/>
    </source>
</evidence>
<dbReference type="AlphaFoldDB" id="A0A1B5Z7E6"/>
<keyword evidence="3" id="KW-0611">Plant defense</keyword>
<dbReference type="EMBL" id="BCLP01038474">
    <property type="protein sequence ID" value="GAU10036.1"/>
    <property type="molecule type" value="Genomic_DNA"/>
</dbReference>
<evidence type="ECO:0000259" key="5">
    <source>
        <dbReference type="PROSITE" id="PS50104"/>
    </source>
</evidence>
<dbReference type="GO" id="GO:0007165">
    <property type="term" value="P:signal transduction"/>
    <property type="evidence" value="ECO:0007669"/>
    <property type="project" value="InterPro"/>
</dbReference>
<dbReference type="InterPro" id="IPR035897">
    <property type="entry name" value="Toll_tir_struct_dom_sf"/>
</dbReference>
<dbReference type="Proteomes" id="UP000242715">
    <property type="component" value="Unassembled WGS sequence"/>
</dbReference>
<dbReference type="InterPro" id="IPR002182">
    <property type="entry name" value="NB-ARC"/>
</dbReference>
<comment type="caution">
    <text evidence="6">The sequence shown here is derived from an EMBL/GenBank/DDBJ whole genome shotgun (WGS) entry which is preliminary data.</text>
</comment>
<name>A0A1B5Z7E6_TRISU</name>
<organism evidence="6 7">
    <name type="scientific">Trifolium subterraneum</name>
    <name type="common">Subterranean clover</name>
    <dbReference type="NCBI Taxonomy" id="3900"/>
    <lineage>
        <taxon>Eukaryota</taxon>
        <taxon>Viridiplantae</taxon>
        <taxon>Streptophyta</taxon>
        <taxon>Embryophyta</taxon>
        <taxon>Tracheophyta</taxon>
        <taxon>Spermatophyta</taxon>
        <taxon>Magnoliopsida</taxon>
        <taxon>eudicotyledons</taxon>
        <taxon>Gunneridae</taxon>
        <taxon>Pentapetalae</taxon>
        <taxon>rosids</taxon>
        <taxon>fabids</taxon>
        <taxon>Fabales</taxon>
        <taxon>Fabaceae</taxon>
        <taxon>Papilionoideae</taxon>
        <taxon>50 kb inversion clade</taxon>
        <taxon>NPAAA clade</taxon>
        <taxon>Hologalegina</taxon>
        <taxon>IRL clade</taxon>
        <taxon>Trifolieae</taxon>
        <taxon>Trifolium</taxon>
    </lineage>
</organism>
<sequence length="973" mass="110611">MSTMEELKSRDSSSFTYEWVYDVFLSFRGKDTRKGFTGNLYNALCGKGINAFIDDQDLRKGQEITPALIMAIQQSRIAIVIFSKNYASSTFCLEELTKIMECIKHNGRLVWPVFYKVDPSDVRHQKGSYAKALANHERKKSIDKAKVKQWRLALHKAGNLAGWPFKDGYEYKFIEKIIQEVSEKIDRRPLHVAKYPVGIESRVQKVNSLLEFESNKGAQMVGIYGMGGLGKTTLACAVYNCIADQFDSLCFLGDVRENSMKRGLVQLQEMLLLELAGEKDLKLCSLNKGISIIKSRLRGKKILLILDDVDSTEQLKALAGGLDWFGSGSRVIVTTRDRHLLHVYGIERVYEVEELKREEALELFAWNAFKIKEIDPSYVDISNRVVLYSNGLPLAVEIIGSDLCAKTKLEWKSALDTYEKIPHQNIQEILRWCGFAPDYAIQVLIDKSLIKVGDYRVRMHDMIEDMGREIVRLEAPSKPGERSRLWFSKDILHVFKENKGSNKTEILMLHLLKDKEVQWDGNALKNMENLKILEMKLSKCQSLKQVPDMSGAPNLKKLHLDSCKSLIKIHDSVGFLEKLEDINLNCCTSLMVLPHGINLPSLKTMSLRNCTTLENFPEILGKMENITYLVLSDSGICDLPFSIGLLVGLTNLTIDRCNKLLELPSSIFMLPKLETLEAYCCKGPARIKGEGQVPETIFSDVKNASSLLIQRDVDLSFCHLSCEFLATILPCLNYVTNLSLDYSSITILPSCINACHSLKKLTMDNCMELQEIRNLPPNIKHIKAINCTSLTSQLKEMLLNRMLLNSGIEYIIFPGSTIPSCFHQHTSEPHLSFRFRNKLPVMAICVVGVLGRCFLPRCTIDYQFDLIIDGNRQINNILNIKWYESNFADTNHIILLDVQLKAKFDRIGRLHSENGWTHAEFKLVKNGGKYMNLTIVHVREQIRNMPDIQFIDPEVPIKKPIRGILKSQKSHKV</sequence>
<dbReference type="InterPro" id="IPR044974">
    <property type="entry name" value="Disease_R_plants"/>
</dbReference>
<dbReference type="Gene3D" id="3.40.50.300">
    <property type="entry name" value="P-loop containing nucleotide triphosphate hydrolases"/>
    <property type="match status" value="1"/>
</dbReference>
<dbReference type="InterPro" id="IPR042197">
    <property type="entry name" value="Apaf_helical"/>
</dbReference>
<keyword evidence="7" id="KW-1185">Reference proteome</keyword>
<dbReference type="InterPro" id="IPR058546">
    <property type="entry name" value="RPS4B/Roq1-like_LRR"/>
</dbReference>
<dbReference type="InterPro" id="IPR027417">
    <property type="entry name" value="P-loop_NTPase"/>
</dbReference>
<accession>A0A1B5Z7E6</accession>
<dbReference type="InterPro" id="IPR000157">
    <property type="entry name" value="TIR_dom"/>
</dbReference>
<evidence type="ECO:0000256" key="4">
    <source>
        <dbReference type="ARBA" id="ARBA00023027"/>
    </source>
</evidence>
<dbReference type="SUPFAM" id="SSF52058">
    <property type="entry name" value="L domain-like"/>
    <property type="match status" value="1"/>
</dbReference>
<keyword evidence="2" id="KW-0677">Repeat</keyword>
<protein>
    <recommendedName>
        <fullName evidence="5">TIR domain-containing protein</fullName>
    </recommendedName>
</protein>
<dbReference type="Gene3D" id="3.80.10.10">
    <property type="entry name" value="Ribonuclease Inhibitor"/>
    <property type="match status" value="2"/>
</dbReference>
<dbReference type="OrthoDB" id="1435371at2759"/>
<dbReference type="PANTHER" id="PTHR11017">
    <property type="entry name" value="LEUCINE-RICH REPEAT-CONTAINING PROTEIN"/>
    <property type="match status" value="1"/>
</dbReference>
<dbReference type="PANTHER" id="PTHR11017:SF480">
    <property type="entry name" value="DISEASE RESISTANCE PROTEIN (TIR-NBS-LRR CLASS)"/>
    <property type="match status" value="1"/>
</dbReference>
<evidence type="ECO:0000313" key="6">
    <source>
        <dbReference type="EMBL" id="GAU10036.1"/>
    </source>
</evidence>
<gene>
    <name evidence="6" type="ORF">TSUD_414850</name>
</gene>
<reference evidence="7" key="1">
    <citation type="journal article" date="2017" name="Front. Plant Sci.">
        <title>Climate Clever Clovers: New Paradigm to Reduce the Environmental Footprint of Ruminants by Breeding Low Methanogenic Forages Utilizing Haplotype Variation.</title>
        <authorList>
            <person name="Kaur P."/>
            <person name="Appels R."/>
            <person name="Bayer P.E."/>
            <person name="Keeble-Gagnere G."/>
            <person name="Wang J."/>
            <person name="Hirakawa H."/>
            <person name="Shirasawa K."/>
            <person name="Vercoe P."/>
            <person name="Stefanova K."/>
            <person name="Durmic Z."/>
            <person name="Nichols P."/>
            <person name="Revell C."/>
            <person name="Isobe S.N."/>
            <person name="Edwards D."/>
            <person name="Erskine W."/>
        </authorList>
    </citation>
    <scope>NUCLEOTIDE SEQUENCE [LARGE SCALE GENOMIC DNA]</scope>
    <source>
        <strain evidence="7">cv. Daliak</strain>
    </source>
</reference>
<dbReference type="Pfam" id="PF23282">
    <property type="entry name" value="WHD_ROQ1"/>
    <property type="match status" value="1"/>
</dbReference>
<dbReference type="Gene3D" id="3.40.50.10140">
    <property type="entry name" value="Toll/interleukin-1 receptor homology (TIR) domain"/>
    <property type="match status" value="1"/>
</dbReference>